<reference evidence="1 2" key="1">
    <citation type="submission" date="2010-08" db="EMBL/GenBank/DDBJ databases">
        <title>Complete sequence of Clostridium cellulovorans 743B.</title>
        <authorList>
            <consortium name="US DOE Joint Genome Institute"/>
            <person name="Lucas S."/>
            <person name="Copeland A."/>
            <person name="Lapidus A."/>
            <person name="Cheng J.-F."/>
            <person name="Bruce D."/>
            <person name="Goodwin L."/>
            <person name="Pitluck S."/>
            <person name="Chertkov O."/>
            <person name="Detter J.C."/>
            <person name="Han C."/>
            <person name="Tapia R."/>
            <person name="Land M."/>
            <person name="Hauser L."/>
            <person name="Chang Y.-J."/>
            <person name="Jeffries C."/>
            <person name="Kyrpides N."/>
            <person name="Ivanova N."/>
            <person name="Mikhailova N."/>
            <person name="Hemme C.L."/>
            <person name="Woyke T."/>
        </authorList>
    </citation>
    <scope>NUCLEOTIDE SEQUENCE [LARGE SCALE GENOMIC DNA]</scope>
    <source>
        <strain evidence="2">ATCC 35296 / DSM 3052 / OCM 3 / 743B</strain>
    </source>
</reference>
<gene>
    <name evidence="1" type="ordered locus">Clocel_2474</name>
</gene>
<dbReference type="InterPro" id="IPR027417">
    <property type="entry name" value="P-loop_NTPase"/>
</dbReference>
<proteinExistence type="predicted"/>
<dbReference type="Proteomes" id="UP000002730">
    <property type="component" value="Chromosome"/>
</dbReference>
<dbReference type="Gene3D" id="3.40.50.300">
    <property type="entry name" value="P-loop containing nucleotide triphosphate hydrolases"/>
    <property type="match status" value="1"/>
</dbReference>
<accession>D9SQ51</accession>
<dbReference type="OrthoDB" id="359078at2"/>
<dbReference type="RefSeq" id="WP_013291764.1">
    <property type="nucleotide sequence ID" value="NC_014393.1"/>
</dbReference>
<organism evidence="1 2">
    <name type="scientific">Clostridium cellulovorans (strain ATCC 35296 / DSM 3052 / OCM 3 / 743B)</name>
    <dbReference type="NCBI Taxonomy" id="573061"/>
    <lineage>
        <taxon>Bacteria</taxon>
        <taxon>Bacillati</taxon>
        <taxon>Bacillota</taxon>
        <taxon>Clostridia</taxon>
        <taxon>Eubacteriales</taxon>
        <taxon>Clostridiaceae</taxon>
        <taxon>Clostridium</taxon>
    </lineage>
</organism>
<sequence>MRSMINADKILECSKRDDEKNWTIMWYNDIEKLLVRSEIKPKVFFINGVSGSGKTTLINNLIRLKAEFLNVEDFDEGFDGKEKQEQWRRRRMEQLIDSAIINEKIGKITLVIGSYLIEEVKNTRNFKYLRNVSYGLLNIDDIELTKRLRMKGYEENVIESNKMLAKRMLQDIREEENTFIVESRNNLPDETLCKVVDWILNSVI</sequence>
<name>D9SQ51_CLOC7</name>
<dbReference type="HOGENOM" id="CLU_1341319_0_0_9"/>
<protein>
    <submittedName>
        <fullName evidence="1">Uncharacterized protein</fullName>
    </submittedName>
</protein>
<dbReference type="SUPFAM" id="SSF52540">
    <property type="entry name" value="P-loop containing nucleoside triphosphate hydrolases"/>
    <property type="match status" value="1"/>
</dbReference>
<keyword evidence="2" id="KW-1185">Reference proteome</keyword>
<dbReference type="EMBL" id="CP002160">
    <property type="protein sequence ID" value="ADL52187.1"/>
    <property type="molecule type" value="Genomic_DNA"/>
</dbReference>
<dbReference type="AlphaFoldDB" id="D9SQ51"/>
<evidence type="ECO:0000313" key="1">
    <source>
        <dbReference type="EMBL" id="ADL52187.1"/>
    </source>
</evidence>
<evidence type="ECO:0000313" key="2">
    <source>
        <dbReference type="Proteomes" id="UP000002730"/>
    </source>
</evidence>
<dbReference type="KEGG" id="ccb:Clocel_2474"/>